<name>A0A937X880_9BACT</name>
<comment type="caution">
    <text evidence="2">The sequence shown here is derived from an EMBL/GenBank/DDBJ whole genome shotgun (WGS) entry which is preliminary data.</text>
</comment>
<feature type="compositionally biased region" description="Low complexity" evidence="1">
    <location>
        <begin position="53"/>
        <end position="62"/>
    </location>
</feature>
<evidence type="ECO:0000313" key="3">
    <source>
        <dbReference type="Proteomes" id="UP000703893"/>
    </source>
</evidence>
<gene>
    <name evidence="2" type="ORF">FJZ00_12360</name>
</gene>
<feature type="region of interest" description="Disordered" evidence="1">
    <location>
        <begin position="319"/>
        <end position="343"/>
    </location>
</feature>
<feature type="compositionally biased region" description="Basic and acidic residues" evidence="1">
    <location>
        <begin position="321"/>
        <end position="332"/>
    </location>
</feature>
<evidence type="ECO:0000313" key="2">
    <source>
        <dbReference type="EMBL" id="MBM3275939.1"/>
    </source>
</evidence>
<dbReference type="AlphaFoldDB" id="A0A937X880"/>
<evidence type="ECO:0000256" key="1">
    <source>
        <dbReference type="SAM" id="MobiDB-lite"/>
    </source>
</evidence>
<evidence type="ECO:0008006" key="4">
    <source>
        <dbReference type="Google" id="ProtNLM"/>
    </source>
</evidence>
<feature type="region of interest" description="Disordered" evidence="1">
    <location>
        <begin position="53"/>
        <end position="73"/>
    </location>
</feature>
<organism evidence="2 3">
    <name type="scientific">Candidatus Tanganyikabacteria bacterium</name>
    <dbReference type="NCBI Taxonomy" id="2961651"/>
    <lineage>
        <taxon>Bacteria</taxon>
        <taxon>Bacillati</taxon>
        <taxon>Candidatus Sericytochromatia</taxon>
        <taxon>Candidatus Tanganyikabacteria</taxon>
    </lineage>
</organism>
<protein>
    <recommendedName>
        <fullName evidence="4">Cytochrome c domain-containing protein</fullName>
    </recommendedName>
</protein>
<proteinExistence type="predicted"/>
<accession>A0A937X880</accession>
<dbReference type="EMBL" id="VGJX01000788">
    <property type="protein sequence ID" value="MBM3275939.1"/>
    <property type="molecule type" value="Genomic_DNA"/>
</dbReference>
<reference evidence="2 3" key="1">
    <citation type="submission" date="2019-03" db="EMBL/GenBank/DDBJ databases">
        <title>Lake Tanganyika Metagenome-Assembled Genomes (MAGs).</title>
        <authorList>
            <person name="Tran P."/>
        </authorList>
    </citation>
    <scope>NUCLEOTIDE SEQUENCE [LARGE SCALE GENOMIC DNA]</scope>
    <source>
        <strain evidence="2">K_DeepCast_65m_m2_236</strain>
    </source>
</reference>
<sequence length="365" mass="38585">MRHHGASASRRLPLSIALDAGKVPALAGSLLAVALAASGCIIDTQQAPGTAATAAATSSPAPTASPSPTAPTTVTEQPLILLVTAASTAAMTVEVRDADFRAVRTDLWFYKVSGSTYSALSGVSAAEFERRTPNFFLPSEVLGKPTGYEPADDGMSRNGVMTDSADRESADGRVIVKLPAGLKSGDKILVAAALEDQRYYGAKVFELPSGQPSDAPAFNDPRTYKRLTFADVKTIIEANCAGCHSPGGKIARIPMTTWSELVEKSFGGESGIGFEILVEPGAPALSGLTRRARPGLGRTGKLWYGKGGYRWAFDSTGNIASDRRMPPEKTDGQEPESDGPRAYFDTHLDDFKTLYNWVAQGAPEK</sequence>
<dbReference type="Proteomes" id="UP000703893">
    <property type="component" value="Unassembled WGS sequence"/>
</dbReference>